<dbReference type="AlphaFoldDB" id="A0A2W2DVK8"/>
<comment type="caution">
    <text evidence="1">The sequence shown here is derived from an EMBL/GenBank/DDBJ whole genome shotgun (WGS) entry which is preliminary data.</text>
</comment>
<dbReference type="EMBL" id="POTY01000275">
    <property type="protein sequence ID" value="PZG09185.1"/>
    <property type="molecule type" value="Genomic_DNA"/>
</dbReference>
<keyword evidence="2" id="KW-1185">Reference proteome</keyword>
<dbReference type="Gene3D" id="1.10.357.10">
    <property type="entry name" value="Tetracycline Repressor, domain 2"/>
    <property type="match status" value="1"/>
</dbReference>
<protein>
    <submittedName>
        <fullName evidence="1">TetR family transcriptional regulator</fullName>
    </submittedName>
</protein>
<sequence length="78" mass="8324">RVIRDLLAAWGVEISAQLTDRFRRAVEEGDLPAETDPALLAKYVITIGNGVAVQAAGGTEGDILQLVVDAALRNWPPV</sequence>
<dbReference type="InterPro" id="IPR036271">
    <property type="entry name" value="Tet_transcr_reg_TetR-rel_C_sf"/>
</dbReference>
<reference evidence="1 2" key="1">
    <citation type="submission" date="2018-01" db="EMBL/GenBank/DDBJ databases">
        <title>Draft genome sequence of Jishengella sp. NA12.</title>
        <authorList>
            <person name="Sahin N."/>
            <person name="Ay H."/>
            <person name="Saygin H."/>
        </authorList>
    </citation>
    <scope>NUCLEOTIDE SEQUENCE [LARGE SCALE GENOMIC DNA]</scope>
    <source>
        <strain evidence="1 2">NA12</strain>
    </source>
</reference>
<dbReference type="SUPFAM" id="SSF48498">
    <property type="entry name" value="Tetracyclin repressor-like, C-terminal domain"/>
    <property type="match status" value="1"/>
</dbReference>
<gene>
    <name evidence="1" type="ORF">C1I95_29250</name>
</gene>
<dbReference type="Proteomes" id="UP000248924">
    <property type="component" value="Unassembled WGS sequence"/>
</dbReference>
<evidence type="ECO:0000313" key="1">
    <source>
        <dbReference type="EMBL" id="PZG09185.1"/>
    </source>
</evidence>
<evidence type="ECO:0000313" key="2">
    <source>
        <dbReference type="Proteomes" id="UP000248924"/>
    </source>
</evidence>
<accession>A0A2W2DVK8</accession>
<name>A0A2W2DVK8_9ACTN</name>
<proteinExistence type="predicted"/>
<feature type="non-terminal residue" evidence="1">
    <location>
        <position position="1"/>
    </location>
</feature>
<organism evidence="1 2">
    <name type="scientific">Micromonospora craterilacus</name>
    <dbReference type="NCBI Taxonomy" id="1655439"/>
    <lineage>
        <taxon>Bacteria</taxon>
        <taxon>Bacillati</taxon>
        <taxon>Actinomycetota</taxon>
        <taxon>Actinomycetes</taxon>
        <taxon>Micromonosporales</taxon>
        <taxon>Micromonosporaceae</taxon>
        <taxon>Micromonospora</taxon>
    </lineage>
</organism>